<feature type="region of interest" description="Disordered" evidence="2">
    <location>
        <begin position="101"/>
        <end position="213"/>
    </location>
</feature>
<evidence type="ECO:0008006" key="6">
    <source>
        <dbReference type="Google" id="ProtNLM"/>
    </source>
</evidence>
<evidence type="ECO:0000313" key="5">
    <source>
        <dbReference type="Proteomes" id="UP000823907"/>
    </source>
</evidence>
<feature type="coiled-coil region" evidence="1">
    <location>
        <begin position="50"/>
        <end position="77"/>
    </location>
</feature>
<gene>
    <name evidence="4" type="ORF">H9907_00140</name>
</gene>
<protein>
    <recommendedName>
        <fullName evidence="6">Cell division protein FtsL</fullName>
    </recommendedName>
</protein>
<dbReference type="Proteomes" id="UP000823907">
    <property type="component" value="Unassembled WGS sequence"/>
</dbReference>
<sequence>VSERGRRLQPIKQENSRVFRFVAFAVAACIIGTAAVMLLAGMTTEKTFQITDAEAKSKTLANEITTLERDVEKAKSAQNLSAKAAELGMVVPGQAGILETKGDKVDERREADNSKDRGIVDVTGNKRTREATSSPEETRNVPGLAPSSPVGAEAAGNMNSGDLPYANQGQGAPAPAPAPTNGEQPASPAPPAAQPAPAAPAEANPAPPAAPRP</sequence>
<evidence type="ECO:0000256" key="1">
    <source>
        <dbReference type="SAM" id="Coils"/>
    </source>
</evidence>
<accession>A0A9D2U9Y1</accession>
<name>A0A9D2U9Y1_9CORY</name>
<evidence type="ECO:0000313" key="4">
    <source>
        <dbReference type="EMBL" id="HJD48535.1"/>
    </source>
</evidence>
<keyword evidence="3" id="KW-0472">Membrane</keyword>
<dbReference type="EMBL" id="DWUR01000004">
    <property type="protein sequence ID" value="HJD48535.1"/>
    <property type="molecule type" value="Genomic_DNA"/>
</dbReference>
<keyword evidence="1" id="KW-0175">Coiled coil</keyword>
<feature type="compositionally biased region" description="Basic and acidic residues" evidence="2">
    <location>
        <begin position="101"/>
        <end position="119"/>
    </location>
</feature>
<evidence type="ECO:0000256" key="2">
    <source>
        <dbReference type="SAM" id="MobiDB-lite"/>
    </source>
</evidence>
<dbReference type="AlphaFoldDB" id="A0A9D2U9Y1"/>
<reference evidence="4" key="1">
    <citation type="journal article" date="2021" name="PeerJ">
        <title>Extensive microbial diversity within the chicken gut microbiome revealed by metagenomics and culture.</title>
        <authorList>
            <person name="Gilroy R."/>
            <person name="Ravi A."/>
            <person name="Getino M."/>
            <person name="Pursley I."/>
            <person name="Horton D.L."/>
            <person name="Alikhan N.F."/>
            <person name="Baker D."/>
            <person name="Gharbi K."/>
            <person name="Hall N."/>
            <person name="Watson M."/>
            <person name="Adriaenssens E.M."/>
            <person name="Foster-Nyarko E."/>
            <person name="Jarju S."/>
            <person name="Secka A."/>
            <person name="Antonio M."/>
            <person name="Oren A."/>
            <person name="Chaudhuri R.R."/>
            <person name="La Ragione R."/>
            <person name="Hildebrand F."/>
            <person name="Pallen M.J."/>
        </authorList>
    </citation>
    <scope>NUCLEOTIDE SEQUENCE</scope>
    <source>
        <strain evidence="4">5925</strain>
    </source>
</reference>
<reference evidence="4" key="2">
    <citation type="submission" date="2021-04" db="EMBL/GenBank/DDBJ databases">
        <authorList>
            <person name="Gilroy R."/>
        </authorList>
    </citation>
    <scope>NUCLEOTIDE SEQUENCE</scope>
    <source>
        <strain evidence="4">5925</strain>
    </source>
</reference>
<keyword evidence="3" id="KW-0812">Transmembrane</keyword>
<keyword evidence="3" id="KW-1133">Transmembrane helix</keyword>
<feature type="transmembrane region" description="Helical" evidence="3">
    <location>
        <begin position="21"/>
        <end position="42"/>
    </location>
</feature>
<evidence type="ECO:0000256" key="3">
    <source>
        <dbReference type="SAM" id="Phobius"/>
    </source>
</evidence>
<feature type="non-terminal residue" evidence="4">
    <location>
        <position position="1"/>
    </location>
</feature>
<feature type="compositionally biased region" description="Pro residues" evidence="2">
    <location>
        <begin position="187"/>
        <end position="198"/>
    </location>
</feature>
<proteinExistence type="predicted"/>
<comment type="caution">
    <text evidence="4">The sequence shown here is derived from an EMBL/GenBank/DDBJ whole genome shotgun (WGS) entry which is preliminary data.</text>
</comment>
<organism evidence="4 5">
    <name type="scientific">Candidatus Corynebacterium intestinavium</name>
    <dbReference type="NCBI Taxonomy" id="2838531"/>
    <lineage>
        <taxon>Bacteria</taxon>
        <taxon>Bacillati</taxon>
        <taxon>Actinomycetota</taxon>
        <taxon>Actinomycetes</taxon>
        <taxon>Mycobacteriales</taxon>
        <taxon>Corynebacteriaceae</taxon>
        <taxon>Corynebacterium</taxon>
    </lineage>
</organism>